<dbReference type="Pfam" id="PF01434">
    <property type="entry name" value="Peptidase_M41"/>
    <property type="match status" value="1"/>
</dbReference>
<keyword evidence="2" id="KW-0378">Hydrolase</keyword>
<dbReference type="SUPFAM" id="SSF52540">
    <property type="entry name" value="P-loop containing nucleoside triphosphate hydrolases"/>
    <property type="match status" value="2"/>
</dbReference>
<feature type="domain" description="AAA+ ATPase" evidence="1">
    <location>
        <begin position="343"/>
        <end position="470"/>
    </location>
</feature>
<dbReference type="GO" id="GO:0006508">
    <property type="term" value="P:proteolysis"/>
    <property type="evidence" value="ECO:0007669"/>
    <property type="project" value="UniProtKB-KW"/>
</dbReference>
<dbReference type="PANTHER" id="PTHR23076:SF97">
    <property type="entry name" value="ATP-DEPENDENT ZINC METALLOPROTEASE YME1L1"/>
    <property type="match status" value="1"/>
</dbReference>
<evidence type="ECO:0000313" key="2">
    <source>
        <dbReference type="EMBL" id="EQD45688.1"/>
    </source>
</evidence>
<dbReference type="SMART" id="SM00382">
    <property type="entry name" value="AAA"/>
    <property type="match status" value="1"/>
</dbReference>
<dbReference type="InterPro" id="IPR027417">
    <property type="entry name" value="P-loop_NTPase"/>
</dbReference>
<accession>T0ZM04</accession>
<dbReference type="Pfam" id="PF07724">
    <property type="entry name" value="AAA_2"/>
    <property type="match status" value="1"/>
</dbReference>
<dbReference type="GO" id="GO:0004222">
    <property type="term" value="F:metalloendopeptidase activity"/>
    <property type="evidence" value="ECO:0007669"/>
    <property type="project" value="InterPro"/>
</dbReference>
<dbReference type="PROSITE" id="PS00674">
    <property type="entry name" value="AAA"/>
    <property type="match status" value="1"/>
</dbReference>
<dbReference type="InterPro" id="IPR003593">
    <property type="entry name" value="AAA+_ATPase"/>
</dbReference>
<keyword evidence="2" id="KW-0482">Metalloprotease</keyword>
<proteinExistence type="predicted"/>
<organism evidence="2">
    <name type="scientific">mine drainage metagenome</name>
    <dbReference type="NCBI Taxonomy" id="410659"/>
    <lineage>
        <taxon>unclassified sequences</taxon>
        <taxon>metagenomes</taxon>
        <taxon>ecological metagenomes</taxon>
    </lineage>
</organism>
<dbReference type="EMBL" id="AUZY01008518">
    <property type="protein sequence ID" value="EQD45688.1"/>
    <property type="molecule type" value="Genomic_DNA"/>
</dbReference>
<gene>
    <name evidence="2" type="ORF">B1B_12956</name>
</gene>
<dbReference type="Gene3D" id="3.40.50.300">
    <property type="entry name" value="P-loop containing nucleotide triphosphate hydrolases"/>
    <property type="match status" value="2"/>
</dbReference>
<dbReference type="InterPro" id="IPR003959">
    <property type="entry name" value="ATPase_AAA_core"/>
</dbReference>
<evidence type="ECO:0000259" key="1">
    <source>
        <dbReference type="SMART" id="SM00382"/>
    </source>
</evidence>
<keyword evidence="2" id="KW-0645">Protease</keyword>
<dbReference type="InterPro" id="IPR037219">
    <property type="entry name" value="Peptidase_M41-like"/>
</dbReference>
<reference evidence="2" key="2">
    <citation type="journal article" date="2014" name="ISME J.">
        <title>Microbial stratification in low pH oxic and suboxic macroscopic growths along an acid mine drainage.</title>
        <authorList>
            <person name="Mendez-Garcia C."/>
            <person name="Mesa V."/>
            <person name="Sprenger R.R."/>
            <person name="Richter M."/>
            <person name="Diez M.S."/>
            <person name="Solano J."/>
            <person name="Bargiela R."/>
            <person name="Golyshina O.V."/>
            <person name="Manteca A."/>
            <person name="Ramos J.L."/>
            <person name="Gallego J.R."/>
            <person name="Llorente I."/>
            <person name="Martins Dos Santos V.A."/>
            <person name="Jensen O.N."/>
            <person name="Pelaez A.I."/>
            <person name="Sanchez J."/>
            <person name="Ferrer M."/>
        </authorList>
    </citation>
    <scope>NUCLEOTIDE SEQUENCE</scope>
</reference>
<name>T0ZM04_9ZZZZ</name>
<dbReference type="PANTHER" id="PTHR23076">
    <property type="entry name" value="METALLOPROTEASE M41 FTSH"/>
    <property type="match status" value="1"/>
</dbReference>
<dbReference type="SUPFAM" id="SSF140990">
    <property type="entry name" value="FtsH protease domain-like"/>
    <property type="match status" value="1"/>
</dbReference>
<sequence>MTQWIREHPRSVIILDHLDKAHPNTQNVLLEMFDTGVLTDRYGFYKNNDYKQKRIASPEVDVSGCIFIFIAGMDGELARNVGFFERYARQPGQGKDTLLDYLRKQRTNAYRAADMPVYDAGLLSALGAFNLLLFPPLGEAELRALAGQGLEALQSQYAATFGIRLDWEANKELLVEASLLARGAEIDARKVAARALRDLWLPELDAYVLRQDPALINRAQLHISFAPGTLQALEPIKQRLGMPLQPQPGGPDLVQCLRRRNRAVVFERTLDTQASPWTLTVHNPQVAVPQRAEDFTGSGALVTEVPCVRFSDVQGHVVVKQRLQQVLHMLKEPQQLEQWDVAAPSGLLLYGPPGTGKTLLARALAGEADLPFLAANGVDLLDPRFTQSLYERARHYAPALVFLDEIDVLGSREQVSYTAAINALLSELDGFSGSASPVFTVAATNYLSRIDPALVRPGRLGLHVEVPMLDREARRGFITRYQSLPGGERLDVEALLDATTGLSGAALESVRSEAAYALLREGRSQVDTTIMREIITTERFGPRSSRAMSAADKRMTALHEAGHAVVSMTLFPRRKIEQVSIVPRQRMLGFTVFNLEDDGLRNHTRARVLDELAVLLAGRVAQQELGGEDGADLDSGASDDIERATRFALQAAAKWALDPAHPPMDYTQLAVKDRWREDQAVRRATEALLGEGQARARELVQKQRGEI</sequence>
<protein>
    <submittedName>
        <fullName evidence="2">ATP-dependent metalloprotease FtsH</fullName>
    </submittedName>
</protein>
<dbReference type="AlphaFoldDB" id="T0ZM04"/>
<reference evidence="2" key="1">
    <citation type="submission" date="2013-08" db="EMBL/GenBank/DDBJ databases">
        <authorList>
            <person name="Mendez C."/>
            <person name="Richter M."/>
            <person name="Ferrer M."/>
            <person name="Sanchez J."/>
        </authorList>
    </citation>
    <scope>NUCLEOTIDE SEQUENCE</scope>
</reference>
<feature type="non-terminal residue" evidence="2">
    <location>
        <position position="707"/>
    </location>
</feature>
<dbReference type="InterPro" id="IPR003960">
    <property type="entry name" value="ATPase_AAA_CS"/>
</dbReference>
<dbReference type="GO" id="GO:0005524">
    <property type="term" value="F:ATP binding"/>
    <property type="evidence" value="ECO:0007669"/>
    <property type="project" value="InterPro"/>
</dbReference>
<dbReference type="GO" id="GO:0004176">
    <property type="term" value="F:ATP-dependent peptidase activity"/>
    <property type="evidence" value="ECO:0007669"/>
    <property type="project" value="InterPro"/>
</dbReference>
<dbReference type="Gene3D" id="1.10.8.60">
    <property type="match status" value="1"/>
</dbReference>
<dbReference type="InterPro" id="IPR000642">
    <property type="entry name" value="Peptidase_M41"/>
</dbReference>
<dbReference type="Gene3D" id="1.20.58.760">
    <property type="entry name" value="Peptidase M41"/>
    <property type="match status" value="1"/>
</dbReference>
<comment type="caution">
    <text evidence="2">The sequence shown here is derived from an EMBL/GenBank/DDBJ whole genome shotgun (WGS) entry which is preliminary data.</text>
</comment>
<dbReference type="Pfam" id="PF00004">
    <property type="entry name" value="AAA"/>
    <property type="match status" value="1"/>
</dbReference>
<dbReference type="GO" id="GO:0030163">
    <property type="term" value="P:protein catabolic process"/>
    <property type="evidence" value="ECO:0007669"/>
    <property type="project" value="TreeGrafter"/>
</dbReference>
<dbReference type="GO" id="GO:0016887">
    <property type="term" value="F:ATP hydrolysis activity"/>
    <property type="evidence" value="ECO:0007669"/>
    <property type="project" value="InterPro"/>
</dbReference>
<dbReference type="GO" id="GO:0005886">
    <property type="term" value="C:plasma membrane"/>
    <property type="evidence" value="ECO:0007669"/>
    <property type="project" value="TreeGrafter"/>
</dbReference>